<keyword evidence="4" id="KW-0238">DNA-binding</keyword>
<evidence type="ECO:0000256" key="5">
    <source>
        <dbReference type="ARBA" id="ARBA00023163"/>
    </source>
</evidence>
<keyword evidence="3" id="KW-0731">Sigma factor</keyword>
<keyword evidence="9" id="KW-1185">Reference proteome</keyword>
<dbReference type="InterPro" id="IPR013325">
    <property type="entry name" value="RNA_pol_sigma_r2"/>
</dbReference>
<accession>A0ABW6QG16</accession>
<dbReference type="InterPro" id="IPR013324">
    <property type="entry name" value="RNA_pol_sigma_r3/r4-like"/>
</dbReference>
<dbReference type="NCBIfam" id="TIGR02937">
    <property type="entry name" value="sigma70-ECF"/>
    <property type="match status" value="1"/>
</dbReference>
<evidence type="ECO:0000256" key="1">
    <source>
        <dbReference type="ARBA" id="ARBA00010641"/>
    </source>
</evidence>
<dbReference type="Gene3D" id="1.10.10.10">
    <property type="entry name" value="Winged helix-like DNA-binding domain superfamily/Winged helix DNA-binding domain"/>
    <property type="match status" value="1"/>
</dbReference>
<feature type="domain" description="RNA polymerase sigma factor 70 region 4 type 2" evidence="7">
    <location>
        <begin position="106"/>
        <end position="158"/>
    </location>
</feature>
<dbReference type="Proteomes" id="UP001601627">
    <property type="component" value="Unassembled WGS sequence"/>
</dbReference>
<dbReference type="InterPro" id="IPR007627">
    <property type="entry name" value="RNA_pol_sigma70_r2"/>
</dbReference>
<dbReference type="InterPro" id="IPR013249">
    <property type="entry name" value="RNA_pol_sigma70_r4_t2"/>
</dbReference>
<keyword evidence="2" id="KW-0805">Transcription regulation</keyword>
<dbReference type="Pfam" id="PF04542">
    <property type="entry name" value="Sigma70_r2"/>
    <property type="match status" value="1"/>
</dbReference>
<evidence type="ECO:0000256" key="4">
    <source>
        <dbReference type="ARBA" id="ARBA00023125"/>
    </source>
</evidence>
<comment type="caution">
    <text evidence="8">The sequence shown here is derived from an EMBL/GenBank/DDBJ whole genome shotgun (WGS) entry which is preliminary data.</text>
</comment>
<evidence type="ECO:0000256" key="3">
    <source>
        <dbReference type="ARBA" id="ARBA00023082"/>
    </source>
</evidence>
<dbReference type="PANTHER" id="PTHR43133">
    <property type="entry name" value="RNA POLYMERASE ECF-TYPE SIGMA FACTO"/>
    <property type="match status" value="1"/>
</dbReference>
<dbReference type="CDD" id="cd06171">
    <property type="entry name" value="Sigma70_r4"/>
    <property type="match status" value="1"/>
</dbReference>
<dbReference type="InterPro" id="IPR039425">
    <property type="entry name" value="RNA_pol_sigma-70-like"/>
</dbReference>
<dbReference type="InterPro" id="IPR014284">
    <property type="entry name" value="RNA_pol_sigma-70_dom"/>
</dbReference>
<dbReference type="SUPFAM" id="SSF88946">
    <property type="entry name" value="Sigma2 domain of RNA polymerase sigma factors"/>
    <property type="match status" value="1"/>
</dbReference>
<dbReference type="EMBL" id="JBHVZQ010000050">
    <property type="protein sequence ID" value="MFF1278180.1"/>
    <property type="molecule type" value="Genomic_DNA"/>
</dbReference>
<sequence length="171" mass="18703">MRTGSTTECSFDEFVTARRPALLGYADALAGGDRHAAEDLVQEALVKLWLVWPRIANGAPEAYARRILTRAAARAARRRWQGERPTDRMPEPTVTADSACLVEDRLRLGAVLAQLPPQQRTAVVLRHYCDLPERQVAEDLNCAQGTVSSLASRGVAMLRSLIARTEAGLPA</sequence>
<dbReference type="InterPro" id="IPR014325">
    <property type="entry name" value="RNA_pol_sigma-E_actinobac"/>
</dbReference>
<dbReference type="SUPFAM" id="SSF88659">
    <property type="entry name" value="Sigma3 and sigma4 domains of RNA polymerase sigma factors"/>
    <property type="match status" value="1"/>
</dbReference>
<gene>
    <name evidence="8" type="ORF">ACFVZC_33125</name>
</gene>
<feature type="domain" description="RNA polymerase sigma-70 region 2" evidence="6">
    <location>
        <begin position="15"/>
        <end position="80"/>
    </location>
</feature>
<dbReference type="Gene3D" id="1.10.1740.10">
    <property type="match status" value="1"/>
</dbReference>
<evidence type="ECO:0000259" key="6">
    <source>
        <dbReference type="Pfam" id="PF04542"/>
    </source>
</evidence>
<reference evidence="8 9" key="1">
    <citation type="submission" date="2024-09" db="EMBL/GenBank/DDBJ databases">
        <title>The Natural Products Discovery Center: Release of the First 8490 Sequenced Strains for Exploring Actinobacteria Biosynthetic Diversity.</title>
        <authorList>
            <person name="Kalkreuter E."/>
            <person name="Kautsar S.A."/>
            <person name="Yang D."/>
            <person name="Bader C.D."/>
            <person name="Teijaro C.N."/>
            <person name="Fluegel L."/>
            <person name="Davis C.M."/>
            <person name="Simpson J.R."/>
            <person name="Lauterbach L."/>
            <person name="Steele A.D."/>
            <person name="Gui C."/>
            <person name="Meng S."/>
            <person name="Li G."/>
            <person name="Viehrig K."/>
            <person name="Ye F."/>
            <person name="Su P."/>
            <person name="Kiefer A.F."/>
            <person name="Nichols A."/>
            <person name="Cepeda A.J."/>
            <person name="Yan W."/>
            <person name="Fan B."/>
            <person name="Jiang Y."/>
            <person name="Adhikari A."/>
            <person name="Zheng C.-J."/>
            <person name="Schuster L."/>
            <person name="Cowan T.M."/>
            <person name="Smanski M.J."/>
            <person name="Chevrette M.G."/>
            <person name="De Carvalho L.P.S."/>
            <person name="Shen B."/>
        </authorList>
    </citation>
    <scope>NUCLEOTIDE SEQUENCE [LARGE SCALE GENOMIC DNA]</scope>
    <source>
        <strain evidence="8 9">NPDC058328</strain>
    </source>
</reference>
<keyword evidence="5" id="KW-0804">Transcription</keyword>
<evidence type="ECO:0000259" key="7">
    <source>
        <dbReference type="Pfam" id="PF08281"/>
    </source>
</evidence>
<dbReference type="RefSeq" id="WP_388240541.1">
    <property type="nucleotide sequence ID" value="NZ_JBHVZQ010000050.1"/>
</dbReference>
<proteinExistence type="inferred from homology"/>
<protein>
    <submittedName>
        <fullName evidence="8">SigE family RNA polymerase sigma factor</fullName>
    </submittedName>
</protein>
<name>A0ABW6QG16_9ACTN</name>
<dbReference type="InterPro" id="IPR036388">
    <property type="entry name" value="WH-like_DNA-bd_sf"/>
</dbReference>
<evidence type="ECO:0000256" key="2">
    <source>
        <dbReference type="ARBA" id="ARBA00023015"/>
    </source>
</evidence>
<organism evidence="8 9">
    <name type="scientific">Streptomyces marokkonensis</name>
    <dbReference type="NCBI Taxonomy" id="324855"/>
    <lineage>
        <taxon>Bacteria</taxon>
        <taxon>Bacillati</taxon>
        <taxon>Actinomycetota</taxon>
        <taxon>Actinomycetes</taxon>
        <taxon>Kitasatosporales</taxon>
        <taxon>Streptomycetaceae</taxon>
        <taxon>Streptomyces</taxon>
    </lineage>
</organism>
<evidence type="ECO:0000313" key="9">
    <source>
        <dbReference type="Proteomes" id="UP001601627"/>
    </source>
</evidence>
<dbReference type="Pfam" id="PF08281">
    <property type="entry name" value="Sigma70_r4_2"/>
    <property type="match status" value="1"/>
</dbReference>
<comment type="similarity">
    <text evidence="1">Belongs to the sigma-70 factor family. ECF subfamily.</text>
</comment>
<dbReference type="PANTHER" id="PTHR43133:SF50">
    <property type="entry name" value="ECF RNA POLYMERASE SIGMA FACTOR SIGM"/>
    <property type="match status" value="1"/>
</dbReference>
<dbReference type="NCBIfam" id="TIGR02983">
    <property type="entry name" value="SigE-fam_strep"/>
    <property type="match status" value="1"/>
</dbReference>
<evidence type="ECO:0000313" key="8">
    <source>
        <dbReference type="EMBL" id="MFF1278180.1"/>
    </source>
</evidence>